<dbReference type="Bgee" id="WBGene00020461">
    <property type="expression patterns" value="Expressed in germ line (C elegans) and 3 other cell types or tissues"/>
</dbReference>
<dbReference type="GO" id="GO:0097124">
    <property type="term" value="C:cyclin A2-CDK2 complex"/>
    <property type="evidence" value="ECO:0000318"/>
    <property type="project" value="GO_Central"/>
</dbReference>
<dbReference type="CTD" id="173782"/>
<dbReference type="InParanoid" id="H2L0L4"/>
<dbReference type="FunFam" id="1.10.472.10:FF:000252">
    <property type="entry name" value="Protein CBG20098"/>
    <property type="match status" value="1"/>
</dbReference>
<dbReference type="InterPro" id="IPR013763">
    <property type="entry name" value="Cyclin-like_dom"/>
</dbReference>
<dbReference type="GeneID" id="173782"/>
<dbReference type="InterPro" id="IPR006671">
    <property type="entry name" value="Cyclin_N"/>
</dbReference>
<evidence type="ECO:0000313" key="7">
    <source>
        <dbReference type="Proteomes" id="UP000001940"/>
    </source>
</evidence>
<feature type="domain" description="Cyclin-like" evidence="4">
    <location>
        <begin position="163"/>
        <end position="249"/>
    </location>
</feature>
<dbReference type="SUPFAM" id="SSF47954">
    <property type="entry name" value="Cyclin-like"/>
    <property type="match status" value="2"/>
</dbReference>
<evidence type="ECO:0000313" key="8">
    <source>
        <dbReference type="WormBase" id="T12C9.7a"/>
    </source>
</evidence>
<dbReference type="OrthoDB" id="5590282at2759"/>
<evidence type="ECO:0000313" key="6">
    <source>
        <dbReference type="EMBL" id="CCD73615.1"/>
    </source>
</evidence>
<feature type="region of interest" description="Disordered" evidence="3">
    <location>
        <begin position="1"/>
        <end position="24"/>
    </location>
</feature>
<dbReference type="Pfam" id="PF02984">
    <property type="entry name" value="Cyclin_C"/>
    <property type="match status" value="1"/>
</dbReference>
<dbReference type="Proteomes" id="UP000001940">
    <property type="component" value="Chromosome II"/>
</dbReference>
<gene>
    <name evidence="6" type="ORF">CELE_T12C9.7</name>
    <name evidence="6 8" type="ORF">T12C9.7</name>
</gene>
<dbReference type="OMA" id="HAIFREY"/>
<proteinExistence type="inferred from homology"/>
<dbReference type="Gene3D" id="1.10.472.10">
    <property type="entry name" value="Cyclin-like"/>
    <property type="match status" value="2"/>
</dbReference>
<dbReference type="SMART" id="SM00385">
    <property type="entry name" value="CYCLIN"/>
    <property type="match status" value="1"/>
</dbReference>
<keyword evidence="1 2" id="KW-0195">Cyclin</keyword>
<dbReference type="PANTHER" id="PTHR10177">
    <property type="entry name" value="CYCLINS"/>
    <property type="match status" value="1"/>
</dbReference>
<feature type="domain" description="Cyclin C-terminal" evidence="5">
    <location>
        <begin position="258"/>
        <end position="388"/>
    </location>
</feature>
<dbReference type="WormBase" id="T12C9.7a">
    <property type="protein sequence ID" value="CE41930"/>
    <property type="gene ID" value="WBGene00020461"/>
</dbReference>
<dbReference type="GO" id="GO:0005815">
    <property type="term" value="C:microtubule organizing center"/>
    <property type="evidence" value="ECO:0000318"/>
    <property type="project" value="GO_Central"/>
</dbReference>
<dbReference type="eggNOG" id="ENOG502R260">
    <property type="taxonomic scope" value="Eukaryota"/>
</dbReference>
<dbReference type="FunFam" id="1.10.472.10:FF:000280">
    <property type="entry name" value="Protein CBG20098"/>
    <property type="match status" value="1"/>
</dbReference>
<dbReference type="ExpressionAtlas" id="H2L0L4">
    <property type="expression patterns" value="baseline and differential"/>
</dbReference>
<feature type="compositionally biased region" description="Polar residues" evidence="3">
    <location>
        <begin position="15"/>
        <end position="24"/>
    </location>
</feature>
<comment type="similarity">
    <text evidence="2">Belongs to the cyclin family.</text>
</comment>
<dbReference type="GO" id="GO:0000082">
    <property type="term" value="P:G1/S transition of mitotic cell cycle"/>
    <property type="evidence" value="ECO:0000318"/>
    <property type="project" value="GO_Central"/>
</dbReference>
<evidence type="ECO:0000256" key="1">
    <source>
        <dbReference type="ARBA" id="ARBA00023127"/>
    </source>
</evidence>
<dbReference type="Pfam" id="PF00134">
    <property type="entry name" value="Cyclin_N"/>
    <property type="match status" value="1"/>
</dbReference>
<evidence type="ECO:0000259" key="4">
    <source>
        <dbReference type="SMART" id="SM00385"/>
    </source>
</evidence>
<name>H2L0L4_CAEEL</name>
<dbReference type="InterPro" id="IPR004367">
    <property type="entry name" value="Cyclin_C-dom"/>
</dbReference>
<sequence length="400" mass="45462">MLRRKSVNLKKEQSTETVLSNSQSPSFVDFKRITRSKKYSAAQKNAPDEKKQCTKKRQLPSLAPACEELQPKKSKVTEETVASQKTHGLSNLDDYCLEMPDFEKQMLSIWQSNIDITEMYRALCKSASLIPAPHTLFCVYEIPESPNKTQQFCPSSIEDRQRVLLNIFSRRFQLKVSSEALHLGAALLDKCLDMMSVNKASLDELAAVTLVIASKLEDVNCLTIENIIGVELIEKSAAQMAALERFVLTSLSFKITIPTPLHFSTYMLVYLSASPAKIHLTYYLLELSILYVHNRRFPSDVVANAATCLAFAIDSEPSVDQTPSTVLRETELRLRDFTGKNVKDEWDREREVMLTLIDLFLVAGDENHDIYREYCTSRRNYVALRQSVPELLETLRKDST</sequence>
<evidence type="ECO:0000256" key="3">
    <source>
        <dbReference type="SAM" id="MobiDB-lite"/>
    </source>
</evidence>
<dbReference type="SMR" id="H2L0L4"/>
<dbReference type="EMBL" id="BX284602">
    <property type="protein sequence ID" value="CCD73615.1"/>
    <property type="molecule type" value="Genomic_DNA"/>
</dbReference>
<dbReference type="KEGG" id="cel:CELE_T12C9.7"/>
<keyword evidence="7" id="KW-1185">Reference proteome</keyword>
<reference evidence="6 7" key="1">
    <citation type="journal article" date="1998" name="Science">
        <title>Genome sequence of the nematode C. elegans: a platform for investigating biology.</title>
        <authorList>
            <consortium name="The C. elegans sequencing consortium"/>
            <person name="Sulson J.E."/>
            <person name="Waterston R."/>
        </authorList>
    </citation>
    <scope>NUCLEOTIDE SEQUENCE [LARGE SCALE GENOMIC DNA]</scope>
    <source>
        <strain evidence="6 7">Bristol N2</strain>
    </source>
</reference>
<dbReference type="FunCoup" id="H2L0L4">
    <property type="interactions" value="5"/>
</dbReference>
<dbReference type="HOGENOM" id="CLU_071687_0_0_1"/>
<protein>
    <submittedName>
        <fullName evidence="6">CYCLIN domain-containing protein</fullName>
    </submittedName>
</protein>
<dbReference type="GO" id="GO:0016538">
    <property type="term" value="F:cyclin-dependent protein serine/threonine kinase regulator activity"/>
    <property type="evidence" value="ECO:0000318"/>
    <property type="project" value="GO_Central"/>
</dbReference>
<dbReference type="AlphaFoldDB" id="H2L0L4"/>
<dbReference type="InterPro" id="IPR039361">
    <property type="entry name" value="Cyclin"/>
</dbReference>
<dbReference type="GO" id="GO:0005737">
    <property type="term" value="C:cytoplasm"/>
    <property type="evidence" value="ECO:0000318"/>
    <property type="project" value="GO_Central"/>
</dbReference>
<evidence type="ECO:0000256" key="2">
    <source>
        <dbReference type="RuleBase" id="RU000383"/>
    </source>
</evidence>
<evidence type="ECO:0000259" key="5">
    <source>
        <dbReference type="SMART" id="SM01332"/>
    </source>
</evidence>
<accession>H2L0L4</accession>
<dbReference type="CDD" id="cd20537">
    <property type="entry name" value="CYCLIN_CCNO-like_rpt2"/>
    <property type="match status" value="1"/>
</dbReference>
<dbReference type="PhylomeDB" id="H2L0L4"/>
<dbReference type="AGR" id="WB:WBGene00020461"/>
<dbReference type="GO" id="GO:0005634">
    <property type="term" value="C:nucleus"/>
    <property type="evidence" value="ECO:0000318"/>
    <property type="project" value="GO_Central"/>
</dbReference>
<dbReference type="STRING" id="6239.T12C9.7a.1"/>
<organism evidence="6 7">
    <name type="scientific">Caenorhabditis elegans</name>
    <dbReference type="NCBI Taxonomy" id="6239"/>
    <lineage>
        <taxon>Eukaryota</taxon>
        <taxon>Metazoa</taxon>
        <taxon>Ecdysozoa</taxon>
        <taxon>Nematoda</taxon>
        <taxon>Chromadorea</taxon>
        <taxon>Rhabditida</taxon>
        <taxon>Rhabditina</taxon>
        <taxon>Rhabditomorpha</taxon>
        <taxon>Rhabditoidea</taxon>
        <taxon>Rhabditidae</taxon>
        <taxon>Peloderinae</taxon>
        <taxon>Caenorhabditis</taxon>
    </lineage>
</organism>
<dbReference type="SMART" id="SM01332">
    <property type="entry name" value="Cyclin_C"/>
    <property type="match status" value="1"/>
</dbReference>
<dbReference type="PaxDb" id="6239-T12C9.7a"/>
<dbReference type="InterPro" id="IPR036915">
    <property type="entry name" value="Cyclin-like_sf"/>
</dbReference>
<dbReference type="RefSeq" id="NP_001122636.1">
    <property type="nucleotide sequence ID" value="NM_001129164.2"/>
</dbReference>